<reference evidence="5 6" key="1">
    <citation type="submission" date="2018-04" db="EMBL/GenBank/DDBJ databases">
        <title>Novel Campyloabacter and Helicobacter Species and Strains.</title>
        <authorList>
            <person name="Mannion A.J."/>
            <person name="Shen Z."/>
            <person name="Fox J.G."/>
        </authorList>
    </citation>
    <scope>NUCLEOTIDE SEQUENCE [LARGE SCALE GENOMIC DNA]</scope>
    <source>
        <strain evidence="5 6">MIT 04-9362</strain>
    </source>
</reference>
<evidence type="ECO:0000256" key="2">
    <source>
        <dbReference type="ARBA" id="ARBA00022801"/>
    </source>
</evidence>
<dbReference type="SUPFAM" id="SSF54637">
    <property type="entry name" value="Thioesterase/thiol ester dehydrase-isomerase"/>
    <property type="match status" value="1"/>
</dbReference>
<dbReference type="AlphaFoldDB" id="A0A3D8J5E1"/>
<dbReference type="RefSeq" id="WP_115579499.1">
    <property type="nucleotide sequence ID" value="NZ_NXLX01000020.1"/>
</dbReference>
<dbReference type="EMBL" id="NXLX01000020">
    <property type="protein sequence ID" value="RDU72460.1"/>
    <property type="molecule type" value="Genomic_DNA"/>
</dbReference>
<keyword evidence="2 3" id="KW-0378">Hydrolase</keyword>
<keyword evidence="6" id="KW-1185">Reference proteome</keyword>
<evidence type="ECO:0000256" key="1">
    <source>
        <dbReference type="ARBA" id="ARBA00010458"/>
    </source>
</evidence>
<dbReference type="OrthoDB" id="9809430at2"/>
<dbReference type="PANTHER" id="PTHR11049">
    <property type="entry name" value="ACYL COENZYME A THIOESTER HYDROLASE"/>
    <property type="match status" value="1"/>
</dbReference>
<proteinExistence type="inferred from homology"/>
<evidence type="ECO:0000313" key="5">
    <source>
        <dbReference type="EMBL" id="RDU72460.1"/>
    </source>
</evidence>
<evidence type="ECO:0000313" key="6">
    <source>
        <dbReference type="Proteomes" id="UP000256695"/>
    </source>
</evidence>
<comment type="caution">
    <text evidence="5">The sequence shown here is derived from an EMBL/GenBank/DDBJ whole genome shotgun (WGS) entry which is preliminary data.</text>
</comment>
<dbReference type="Gene3D" id="3.10.129.10">
    <property type="entry name" value="Hotdog Thioesterase"/>
    <property type="match status" value="1"/>
</dbReference>
<organism evidence="5 6">
    <name type="scientific">Helicobacter anseris</name>
    <dbReference type="NCBI Taxonomy" id="375926"/>
    <lineage>
        <taxon>Bacteria</taxon>
        <taxon>Pseudomonadati</taxon>
        <taxon>Campylobacterota</taxon>
        <taxon>Epsilonproteobacteria</taxon>
        <taxon>Campylobacterales</taxon>
        <taxon>Helicobacteraceae</taxon>
        <taxon>Helicobacter</taxon>
    </lineage>
</organism>
<dbReference type="PROSITE" id="PS51770">
    <property type="entry name" value="HOTDOG_ACOT"/>
    <property type="match status" value="1"/>
</dbReference>
<comment type="similarity">
    <text evidence="1">Belongs to the acyl coenzyme A hydrolase family.</text>
</comment>
<dbReference type="Pfam" id="PF03061">
    <property type="entry name" value="4HBT"/>
    <property type="match status" value="1"/>
</dbReference>
<evidence type="ECO:0000259" key="4">
    <source>
        <dbReference type="PROSITE" id="PS51770"/>
    </source>
</evidence>
<accession>A0A3D8J5E1</accession>
<sequence length="152" mass="16989">MQNNIHSFDTKTLTMSILVSPSMANFSGVMHGGELLKLLDQVAYACATRYCGVGVVTMAVDSVIFKQPIPIGSLLTFLASVNYTGETSCEVGIKVLSENIKNKSLQHCNSCYFTMVAIENGKKVKIPQFEPQTEIEKRRWENAILRRKRLQK</sequence>
<name>A0A3D8J5E1_9HELI</name>
<evidence type="ECO:0000256" key="3">
    <source>
        <dbReference type="PROSITE-ProRule" id="PRU01106"/>
    </source>
</evidence>
<gene>
    <name evidence="5" type="ORF">CQA57_06865</name>
</gene>
<dbReference type="GO" id="GO:0006637">
    <property type="term" value="P:acyl-CoA metabolic process"/>
    <property type="evidence" value="ECO:0007669"/>
    <property type="project" value="TreeGrafter"/>
</dbReference>
<dbReference type="CDD" id="cd03442">
    <property type="entry name" value="BFIT_BACH"/>
    <property type="match status" value="1"/>
</dbReference>
<dbReference type="GO" id="GO:0005829">
    <property type="term" value="C:cytosol"/>
    <property type="evidence" value="ECO:0007669"/>
    <property type="project" value="TreeGrafter"/>
</dbReference>
<protein>
    <submittedName>
        <fullName evidence="5">Acyl-CoA thioesterase</fullName>
    </submittedName>
</protein>
<dbReference type="InterPro" id="IPR033120">
    <property type="entry name" value="HOTDOG_ACOT"/>
</dbReference>
<dbReference type="Proteomes" id="UP000256695">
    <property type="component" value="Unassembled WGS sequence"/>
</dbReference>
<dbReference type="GO" id="GO:0052816">
    <property type="term" value="F:long-chain fatty acyl-CoA hydrolase activity"/>
    <property type="evidence" value="ECO:0007669"/>
    <property type="project" value="TreeGrafter"/>
</dbReference>
<feature type="domain" description="HotDog ACOT-type" evidence="4">
    <location>
        <begin position="9"/>
        <end position="121"/>
    </location>
</feature>
<dbReference type="InterPro" id="IPR006683">
    <property type="entry name" value="Thioestr_dom"/>
</dbReference>
<dbReference type="InterPro" id="IPR040170">
    <property type="entry name" value="Cytosol_ACT"/>
</dbReference>
<dbReference type="PANTHER" id="PTHR11049:SF16">
    <property type="entry name" value="PROTEIN VDLD"/>
    <property type="match status" value="1"/>
</dbReference>
<dbReference type="InterPro" id="IPR029069">
    <property type="entry name" value="HotDog_dom_sf"/>
</dbReference>